<dbReference type="EC" id="2.7.13.3" evidence="2"/>
<comment type="catalytic activity">
    <reaction evidence="1">
        <text>ATP + protein L-histidine = ADP + protein N-phospho-L-histidine.</text>
        <dbReference type="EC" id="2.7.13.3"/>
    </reaction>
</comment>
<dbReference type="eggNOG" id="COG4585">
    <property type="taxonomic scope" value="Bacteria"/>
</dbReference>
<dbReference type="GO" id="GO:0000155">
    <property type="term" value="F:phosphorelay sensor kinase activity"/>
    <property type="evidence" value="ECO:0007669"/>
    <property type="project" value="InterPro"/>
</dbReference>
<dbReference type="Proteomes" id="UP000028042">
    <property type="component" value="Unassembled WGS sequence"/>
</dbReference>
<accession>A0A0H3J6Z6</accession>
<feature type="transmembrane region" description="Helical" evidence="9">
    <location>
        <begin position="125"/>
        <end position="144"/>
    </location>
</feature>
<gene>
    <name evidence="11" type="ORF">CLPA_c29260</name>
    <name evidence="12" type="ORF">CP6013_00259</name>
</gene>
<dbReference type="Proteomes" id="UP000030905">
    <property type="component" value="Chromosome"/>
</dbReference>
<dbReference type="PANTHER" id="PTHR24421:SF10">
    <property type="entry name" value="NITRATE_NITRITE SENSOR PROTEIN NARQ"/>
    <property type="match status" value="1"/>
</dbReference>
<evidence type="ECO:0000313" key="14">
    <source>
        <dbReference type="Proteomes" id="UP000030905"/>
    </source>
</evidence>
<evidence type="ECO:0000256" key="6">
    <source>
        <dbReference type="ARBA" id="ARBA00022777"/>
    </source>
</evidence>
<feature type="transmembrane region" description="Helical" evidence="9">
    <location>
        <begin position="151"/>
        <end position="169"/>
    </location>
</feature>
<evidence type="ECO:0000256" key="8">
    <source>
        <dbReference type="ARBA" id="ARBA00023012"/>
    </source>
</evidence>
<evidence type="ECO:0000313" key="12">
    <source>
        <dbReference type="EMBL" id="KRU11012.1"/>
    </source>
</evidence>
<dbReference type="GO" id="GO:0005524">
    <property type="term" value="F:ATP binding"/>
    <property type="evidence" value="ECO:0007669"/>
    <property type="project" value="UniProtKB-KW"/>
</dbReference>
<name>A0A0H3J6Z6_CLOPA</name>
<dbReference type="EMBL" id="CP009268">
    <property type="protein sequence ID" value="AJA52980.1"/>
    <property type="molecule type" value="Genomic_DNA"/>
</dbReference>
<evidence type="ECO:0000256" key="7">
    <source>
        <dbReference type="ARBA" id="ARBA00022840"/>
    </source>
</evidence>
<proteinExistence type="predicted"/>
<keyword evidence="9" id="KW-1133">Transmembrane helix</keyword>
<evidence type="ECO:0000256" key="5">
    <source>
        <dbReference type="ARBA" id="ARBA00022741"/>
    </source>
</evidence>
<keyword evidence="5" id="KW-0547">Nucleotide-binding</keyword>
<reference evidence="12" key="2">
    <citation type="submission" date="2015-10" db="EMBL/GenBank/DDBJ databases">
        <title>Improved Draft Genome Sequence of Clostridium pasteurianum Strain ATCC 6013 (DSM 525) Using a Hybrid Next-Generation Sequencing Approach.</title>
        <authorList>
            <person name="Pyne M.E."/>
            <person name="Utturkar S.M."/>
            <person name="Brown S.D."/>
            <person name="Moo-Young M."/>
            <person name="Chung D.A."/>
            <person name="Chou P.C."/>
        </authorList>
    </citation>
    <scope>NUCLEOTIDE SEQUENCE</scope>
    <source>
        <strain evidence="12">ATCC 6013</strain>
    </source>
</reference>
<evidence type="ECO:0000259" key="10">
    <source>
        <dbReference type="Pfam" id="PF07730"/>
    </source>
</evidence>
<dbReference type="InterPro" id="IPR011712">
    <property type="entry name" value="Sig_transdc_His_kin_sub3_dim/P"/>
</dbReference>
<keyword evidence="14" id="KW-1185">Reference proteome</keyword>
<evidence type="ECO:0000256" key="3">
    <source>
        <dbReference type="ARBA" id="ARBA00022553"/>
    </source>
</evidence>
<protein>
    <recommendedName>
        <fullName evidence="2">histidine kinase</fullName>
        <ecNumber evidence="2">2.7.13.3</ecNumber>
    </recommendedName>
</protein>
<dbReference type="SUPFAM" id="SSF55874">
    <property type="entry name" value="ATPase domain of HSP90 chaperone/DNA topoisomerase II/histidine kinase"/>
    <property type="match status" value="1"/>
</dbReference>
<dbReference type="Pfam" id="PF07730">
    <property type="entry name" value="HisKA_3"/>
    <property type="match status" value="1"/>
</dbReference>
<dbReference type="EMBL" id="JPGY02000001">
    <property type="protein sequence ID" value="KRU11012.1"/>
    <property type="molecule type" value="Genomic_DNA"/>
</dbReference>
<dbReference type="Gene3D" id="1.20.5.1930">
    <property type="match status" value="1"/>
</dbReference>
<dbReference type="GO" id="GO:0016020">
    <property type="term" value="C:membrane"/>
    <property type="evidence" value="ECO:0007669"/>
    <property type="project" value="InterPro"/>
</dbReference>
<evidence type="ECO:0000256" key="4">
    <source>
        <dbReference type="ARBA" id="ARBA00022679"/>
    </source>
</evidence>
<dbReference type="PANTHER" id="PTHR24421">
    <property type="entry name" value="NITRATE/NITRITE SENSOR PROTEIN NARX-RELATED"/>
    <property type="match status" value="1"/>
</dbReference>
<evidence type="ECO:0000256" key="1">
    <source>
        <dbReference type="ARBA" id="ARBA00000085"/>
    </source>
</evidence>
<dbReference type="PATRIC" id="fig|1262449.7.peg.2950"/>
<keyword evidence="7" id="KW-0067">ATP-binding</keyword>
<sequence>MDRKVFVAFKTYRKNRSISLDRCLNYIFKGVYISMEHWISATKLVILFYCVMEYAVNGNKSIPQVVLFILIYISANSIIYLVRENKLKKTLLFLLIIIIVRYLYYLDPIFTLLLPISIFELFFDLTDIVFIPILITLIPVYFLNPYMKIDYVTLSLISFIVYFSCYKYTKRIQYILSENDNMREKLHILSIRLNKNSDYESQIRYLSRLEERNKLSQEIHDKIGHALSGSIIQLEAAKLFLGKDNLKSEEIIQRVIGILRNGTESIRLSLKNIKPPREQIGINRLKILLDEFSVNNNIKTTLVHSENLDRISILQWKVIYDNVGEALTNALKYSKASLISINIQILPKFIKAEIKDNGVGADNVQKSLGITGMEERCSSLGGKLIVDGSKGFSVISLLPVQ</sequence>
<dbReference type="KEGG" id="cpat:CLPA_c29260"/>
<evidence type="ECO:0000313" key="13">
    <source>
        <dbReference type="Proteomes" id="UP000028042"/>
    </source>
</evidence>
<feature type="transmembrane region" description="Helical" evidence="9">
    <location>
        <begin position="91"/>
        <end position="119"/>
    </location>
</feature>
<dbReference type="InterPro" id="IPR050482">
    <property type="entry name" value="Sensor_HK_TwoCompSys"/>
</dbReference>
<evidence type="ECO:0000256" key="9">
    <source>
        <dbReference type="SAM" id="Phobius"/>
    </source>
</evidence>
<keyword evidence="6 11" id="KW-0418">Kinase</keyword>
<keyword evidence="9" id="KW-0812">Transmembrane</keyword>
<dbReference type="CDD" id="cd16917">
    <property type="entry name" value="HATPase_UhpB-NarQ-NarX-like"/>
    <property type="match status" value="1"/>
</dbReference>
<keyword evidence="3" id="KW-0597">Phosphoprotein</keyword>
<reference evidence="11 14" key="1">
    <citation type="journal article" date="2015" name="Genome Announc.">
        <title>Complete Genome Sequence of the Nitrogen-Fixing and Solvent-Producing Clostridium pasteurianum DSM 525.</title>
        <authorList>
            <person name="Poehlein A."/>
            <person name="Grosse-Honebrink A."/>
            <person name="Zhang Y."/>
            <person name="Minton N.P."/>
            <person name="Daniel R."/>
        </authorList>
    </citation>
    <scope>NUCLEOTIDE SEQUENCE [LARGE SCALE GENOMIC DNA]</scope>
    <source>
        <strain evidence="11">DSM 525</strain>
        <strain evidence="14">DSM 525 / ATCC 6013</strain>
    </source>
</reference>
<dbReference type="InterPro" id="IPR036890">
    <property type="entry name" value="HATPase_C_sf"/>
</dbReference>
<keyword evidence="8" id="KW-0902">Two-component regulatory system</keyword>
<evidence type="ECO:0000313" key="11">
    <source>
        <dbReference type="EMBL" id="AJA52980.1"/>
    </source>
</evidence>
<feature type="domain" description="Signal transduction histidine kinase subgroup 3 dimerisation and phosphoacceptor" evidence="10">
    <location>
        <begin position="211"/>
        <end position="276"/>
    </location>
</feature>
<organism evidence="11 14">
    <name type="scientific">Clostridium pasteurianum DSM 525 = ATCC 6013</name>
    <dbReference type="NCBI Taxonomy" id="1262449"/>
    <lineage>
        <taxon>Bacteria</taxon>
        <taxon>Bacillati</taxon>
        <taxon>Bacillota</taxon>
        <taxon>Clostridia</taxon>
        <taxon>Eubacteriales</taxon>
        <taxon>Clostridiaceae</taxon>
        <taxon>Clostridium</taxon>
    </lineage>
</organism>
<keyword evidence="9" id="KW-0472">Membrane</keyword>
<dbReference type="Gene3D" id="3.30.565.10">
    <property type="entry name" value="Histidine kinase-like ATPase, C-terminal domain"/>
    <property type="match status" value="1"/>
</dbReference>
<reference evidence="12 13" key="3">
    <citation type="journal article" name="Genome Announc.">
        <title>Improved Draft Genome Sequence of Clostridium pasteurianum Strain ATCC 6013 (DSM 525) Using a Hybrid Next-Generation Sequencing Approach.</title>
        <authorList>
            <person name="Pyne M.E."/>
            <person name="Utturkar S."/>
            <person name="Brown S.D."/>
            <person name="Moo-Young M."/>
            <person name="Chung D.A."/>
            <person name="Chou C.P."/>
        </authorList>
    </citation>
    <scope>NUCLEOTIDE SEQUENCE [LARGE SCALE GENOMIC DNA]</scope>
    <source>
        <strain evidence="12 13">ATCC 6013</strain>
    </source>
</reference>
<feature type="transmembrane region" description="Helical" evidence="9">
    <location>
        <begin position="62"/>
        <end position="82"/>
    </location>
</feature>
<evidence type="ECO:0000256" key="2">
    <source>
        <dbReference type="ARBA" id="ARBA00012438"/>
    </source>
</evidence>
<dbReference type="KEGG" id="cpae:CPAST_c29260"/>
<keyword evidence="4" id="KW-0808">Transferase</keyword>
<dbReference type="AlphaFoldDB" id="A0A0H3J6Z6"/>
<dbReference type="GO" id="GO:0046983">
    <property type="term" value="F:protein dimerization activity"/>
    <property type="evidence" value="ECO:0007669"/>
    <property type="project" value="InterPro"/>
</dbReference>